<evidence type="ECO:0000313" key="1">
    <source>
        <dbReference type="EMBL" id="UYV61108.1"/>
    </source>
</evidence>
<reference evidence="1 2" key="1">
    <citation type="submission" date="2022-01" db="EMBL/GenBank/DDBJ databases">
        <title>A chromosomal length assembly of Cordylochernes scorpioides.</title>
        <authorList>
            <person name="Zeh D."/>
            <person name="Zeh J."/>
        </authorList>
    </citation>
    <scope>NUCLEOTIDE SEQUENCE [LARGE SCALE GENOMIC DNA]</scope>
    <source>
        <strain evidence="1">IN4F17</strain>
        <tissue evidence="1">Whole Body</tissue>
    </source>
</reference>
<protein>
    <submittedName>
        <fullName evidence="1">Uncharacterized protein</fullName>
    </submittedName>
</protein>
<sequence length="157" mass="17655">MHMGKPQAHDYSYKVIRPNPNKLIVCDVLVTALLPSSDKRINDISYSLWWWWDPPSWWCCSKPCYHLTVVVAAPVMAHPSLLASIPLVDDEEEHNLDYVVVVSNVRCLHISLSQQCSLSWVCKVLGPCQFSVVVVSNEEPQMSPYISITAMSSILGV</sequence>
<gene>
    <name evidence="1" type="ORF">LAZ67_1003454</name>
</gene>
<dbReference type="EMBL" id="CP092863">
    <property type="protein sequence ID" value="UYV61108.1"/>
    <property type="molecule type" value="Genomic_DNA"/>
</dbReference>
<proteinExistence type="predicted"/>
<evidence type="ECO:0000313" key="2">
    <source>
        <dbReference type="Proteomes" id="UP001235939"/>
    </source>
</evidence>
<organism evidence="1 2">
    <name type="scientific">Cordylochernes scorpioides</name>
    <dbReference type="NCBI Taxonomy" id="51811"/>
    <lineage>
        <taxon>Eukaryota</taxon>
        <taxon>Metazoa</taxon>
        <taxon>Ecdysozoa</taxon>
        <taxon>Arthropoda</taxon>
        <taxon>Chelicerata</taxon>
        <taxon>Arachnida</taxon>
        <taxon>Pseudoscorpiones</taxon>
        <taxon>Cheliferoidea</taxon>
        <taxon>Chernetidae</taxon>
        <taxon>Cordylochernes</taxon>
    </lineage>
</organism>
<dbReference type="Proteomes" id="UP001235939">
    <property type="component" value="Chromosome 01"/>
</dbReference>
<accession>A0ABY6JZN5</accession>
<name>A0ABY6JZN5_9ARAC</name>
<keyword evidence="2" id="KW-1185">Reference proteome</keyword>